<dbReference type="PROSITE" id="PS50928">
    <property type="entry name" value="ABC_TM1"/>
    <property type="match status" value="1"/>
</dbReference>
<keyword evidence="4 7" id="KW-0812">Transmembrane</keyword>
<dbReference type="SUPFAM" id="SSF161098">
    <property type="entry name" value="MetI-like"/>
    <property type="match status" value="1"/>
</dbReference>
<dbReference type="InterPro" id="IPR050366">
    <property type="entry name" value="BP-dependent_transpt_permease"/>
</dbReference>
<dbReference type="EMBL" id="JBHMCA010000020">
    <property type="protein sequence ID" value="MFB9443246.1"/>
    <property type="molecule type" value="Genomic_DNA"/>
</dbReference>
<dbReference type="Gene3D" id="1.10.3720.10">
    <property type="entry name" value="MetI-like"/>
    <property type="match status" value="1"/>
</dbReference>
<feature type="domain" description="ABC transmembrane type-1" evidence="8">
    <location>
        <begin position="70"/>
        <end position="259"/>
    </location>
</feature>
<protein>
    <submittedName>
        <fullName evidence="9">ABC transporter permease</fullName>
    </submittedName>
</protein>
<feature type="transmembrane region" description="Helical" evidence="7">
    <location>
        <begin position="9"/>
        <end position="30"/>
    </location>
</feature>
<dbReference type="InterPro" id="IPR000515">
    <property type="entry name" value="MetI-like"/>
</dbReference>
<keyword evidence="6 7" id="KW-0472">Membrane</keyword>
<comment type="caution">
    <text evidence="9">The sequence shown here is derived from an EMBL/GenBank/DDBJ whole genome shotgun (WGS) entry which is preliminary data.</text>
</comment>
<keyword evidence="2 7" id="KW-0813">Transport</keyword>
<evidence type="ECO:0000256" key="5">
    <source>
        <dbReference type="ARBA" id="ARBA00022989"/>
    </source>
</evidence>
<dbReference type="PANTHER" id="PTHR43386:SF25">
    <property type="entry name" value="PEPTIDE ABC TRANSPORTER PERMEASE PROTEIN"/>
    <property type="match status" value="1"/>
</dbReference>
<dbReference type="CDD" id="cd06261">
    <property type="entry name" value="TM_PBP2"/>
    <property type="match status" value="1"/>
</dbReference>
<reference evidence="9 10" key="1">
    <citation type="submission" date="2024-09" db="EMBL/GenBank/DDBJ databases">
        <authorList>
            <person name="Sun Q."/>
            <person name="Mori K."/>
        </authorList>
    </citation>
    <scope>NUCLEOTIDE SEQUENCE [LARGE SCALE GENOMIC DNA]</scope>
    <source>
        <strain evidence="9 10">JCM 3307</strain>
    </source>
</reference>
<name>A0ABV5M308_9ACTN</name>
<proteinExistence type="inferred from homology"/>
<evidence type="ECO:0000256" key="1">
    <source>
        <dbReference type="ARBA" id="ARBA00004651"/>
    </source>
</evidence>
<dbReference type="PANTHER" id="PTHR43386">
    <property type="entry name" value="OLIGOPEPTIDE TRANSPORT SYSTEM PERMEASE PROTEIN APPC"/>
    <property type="match status" value="1"/>
</dbReference>
<comment type="similarity">
    <text evidence="7">Belongs to the binding-protein-dependent transport system permease family.</text>
</comment>
<keyword evidence="3" id="KW-1003">Cell membrane</keyword>
<keyword evidence="10" id="KW-1185">Reference proteome</keyword>
<feature type="transmembrane region" description="Helical" evidence="7">
    <location>
        <begin position="106"/>
        <end position="127"/>
    </location>
</feature>
<evidence type="ECO:0000259" key="8">
    <source>
        <dbReference type="PROSITE" id="PS50928"/>
    </source>
</evidence>
<evidence type="ECO:0000256" key="6">
    <source>
        <dbReference type="ARBA" id="ARBA00023136"/>
    </source>
</evidence>
<organism evidence="9 10">
    <name type="scientific">Dactylosporangium vinaceum</name>
    <dbReference type="NCBI Taxonomy" id="53362"/>
    <lineage>
        <taxon>Bacteria</taxon>
        <taxon>Bacillati</taxon>
        <taxon>Actinomycetota</taxon>
        <taxon>Actinomycetes</taxon>
        <taxon>Micromonosporales</taxon>
        <taxon>Micromonosporaceae</taxon>
        <taxon>Dactylosporangium</taxon>
    </lineage>
</organism>
<evidence type="ECO:0000256" key="3">
    <source>
        <dbReference type="ARBA" id="ARBA00022475"/>
    </source>
</evidence>
<evidence type="ECO:0000256" key="7">
    <source>
        <dbReference type="RuleBase" id="RU363032"/>
    </source>
</evidence>
<feature type="transmembrane region" description="Helical" evidence="7">
    <location>
        <begin position="133"/>
        <end position="152"/>
    </location>
</feature>
<gene>
    <name evidence="9" type="ORF">ACFFTR_09140</name>
</gene>
<evidence type="ECO:0000313" key="10">
    <source>
        <dbReference type="Proteomes" id="UP001589608"/>
    </source>
</evidence>
<dbReference type="Proteomes" id="UP001589608">
    <property type="component" value="Unassembled WGS sequence"/>
</dbReference>
<dbReference type="InterPro" id="IPR035906">
    <property type="entry name" value="MetI-like_sf"/>
</dbReference>
<feature type="transmembrane region" description="Helical" evidence="7">
    <location>
        <begin position="241"/>
        <end position="262"/>
    </location>
</feature>
<evidence type="ECO:0000256" key="2">
    <source>
        <dbReference type="ARBA" id="ARBA00022448"/>
    </source>
</evidence>
<dbReference type="RefSeq" id="WP_223103640.1">
    <property type="nucleotide sequence ID" value="NZ_CP061913.1"/>
</dbReference>
<dbReference type="Pfam" id="PF00528">
    <property type="entry name" value="BPD_transp_1"/>
    <property type="match status" value="1"/>
</dbReference>
<accession>A0ABV5M308</accession>
<feature type="transmembrane region" description="Helical" evidence="7">
    <location>
        <begin position="74"/>
        <end position="94"/>
    </location>
</feature>
<sequence length="279" mass="29295">MRELLRHPAGLFGTVVVGLLPAAALLSLFWTPYPLLRQDVAERWLGPDARHWLGTDEIGRDTLSWLLAGSRTTVFVAFWATLIAAGLGLALAALTALGPRRVAEPVIVLVDLLIAFPVLLIAMLLAAAFGGSLWIVVTAVGVGVGMNLARVLRPEIRRVIAADYVVAARAGGVGPGGILARHVVPNVAPVAIVQLSYVAAVAILAEAGLSYLGYGAPAGSPSWGRSLADSQHYIAVQPASVLWPGLAIAVTVLAITLLGDALRDALDPRLRRGRRARES</sequence>
<evidence type="ECO:0000256" key="4">
    <source>
        <dbReference type="ARBA" id="ARBA00022692"/>
    </source>
</evidence>
<comment type="subcellular location">
    <subcellularLocation>
        <location evidence="1 7">Cell membrane</location>
        <topology evidence="1 7">Multi-pass membrane protein</topology>
    </subcellularLocation>
</comment>
<evidence type="ECO:0000313" key="9">
    <source>
        <dbReference type="EMBL" id="MFB9443246.1"/>
    </source>
</evidence>
<keyword evidence="5 7" id="KW-1133">Transmembrane helix</keyword>